<name>A0ABT9ZN57_9BACI</name>
<dbReference type="EMBL" id="JAUSUG010000001">
    <property type="protein sequence ID" value="MDQ0252659.1"/>
    <property type="molecule type" value="Genomic_DNA"/>
</dbReference>
<proteinExistence type="predicted"/>
<organism evidence="1 2">
    <name type="scientific">Evansella vedderi</name>
    <dbReference type="NCBI Taxonomy" id="38282"/>
    <lineage>
        <taxon>Bacteria</taxon>
        <taxon>Bacillati</taxon>
        <taxon>Bacillota</taxon>
        <taxon>Bacilli</taxon>
        <taxon>Bacillales</taxon>
        <taxon>Bacillaceae</taxon>
        <taxon>Evansella</taxon>
    </lineage>
</organism>
<gene>
    <name evidence="1" type="ORF">J2S74_000031</name>
</gene>
<dbReference type="RefSeq" id="WP_307320310.1">
    <property type="nucleotide sequence ID" value="NZ_JAUSUG010000001.1"/>
</dbReference>
<sequence>MEEIEIEPEVVEEIQESYIDSLERDIPMDLSEAGVQNLIHWMSHQKIAADTKWGHFEITQERVERLLEVVKINDYEHQDIYLDILQRWGGGDFSQAVEDHNRIWTLQGGTVGKATRLLTPEEEQAYINYHFRRDAVTEEEENGEP</sequence>
<dbReference type="InterPro" id="IPR046208">
    <property type="entry name" value="DUF6241"/>
</dbReference>
<protein>
    <submittedName>
        <fullName evidence="1">Uncharacterized protein</fullName>
    </submittedName>
</protein>
<dbReference type="Proteomes" id="UP001230005">
    <property type="component" value="Unassembled WGS sequence"/>
</dbReference>
<keyword evidence="2" id="KW-1185">Reference proteome</keyword>
<dbReference type="Pfam" id="PF19754">
    <property type="entry name" value="DUF6241"/>
    <property type="match status" value="1"/>
</dbReference>
<reference evidence="1 2" key="1">
    <citation type="submission" date="2023-07" db="EMBL/GenBank/DDBJ databases">
        <title>Genomic Encyclopedia of Type Strains, Phase IV (KMG-IV): sequencing the most valuable type-strain genomes for metagenomic binning, comparative biology and taxonomic classification.</title>
        <authorList>
            <person name="Goeker M."/>
        </authorList>
    </citation>
    <scope>NUCLEOTIDE SEQUENCE [LARGE SCALE GENOMIC DNA]</scope>
    <source>
        <strain evidence="1 2">DSM 9768</strain>
    </source>
</reference>
<comment type="caution">
    <text evidence="1">The sequence shown here is derived from an EMBL/GenBank/DDBJ whole genome shotgun (WGS) entry which is preliminary data.</text>
</comment>
<evidence type="ECO:0000313" key="1">
    <source>
        <dbReference type="EMBL" id="MDQ0252659.1"/>
    </source>
</evidence>
<evidence type="ECO:0000313" key="2">
    <source>
        <dbReference type="Proteomes" id="UP001230005"/>
    </source>
</evidence>
<accession>A0ABT9ZN57</accession>